<sequence>MLKYAGGNRFDEVKNHINAYLNKSWQYSSINYTRLDRLIKACLQDDPNQRPSMKAIVSFLKEECDYFYYERNRARSSQARLCIN</sequence>
<dbReference type="SUPFAM" id="SSF56112">
    <property type="entry name" value="Protein kinase-like (PK-like)"/>
    <property type="match status" value="1"/>
</dbReference>
<dbReference type="OrthoDB" id="5906431at2759"/>
<dbReference type="AlphaFoldDB" id="A0A6V7TX31"/>
<evidence type="ECO:0000313" key="1">
    <source>
        <dbReference type="EMBL" id="CAD2137029.1"/>
    </source>
</evidence>
<dbReference type="InterPro" id="IPR011009">
    <property type="entry name" value="Kinase-like_dom_sf"/>
</dbReference>
<gene>
    <name evidence="1" type="ORF">MENT_LOCUS5289</name>
</gene>
<evidence type="ECO:0000313" key="2">
    <source>
        <dbReference type="Proteomes" id="UP000580250"/>
    </source>
</evidence>
<dbReference type="Proteomes" id="UP000580250">
    <property type="component" value="Unassembled WGS sequence"/>
</dbReference>
<dbReference type="EMBL" id="CAJEWN010000019">
    <property type="protein sequence ID" value="CAD2137029.1"/>
    <property type="molecule type" value="Genomic_DNA"/>
</dbReference>
<reference evidence="1 2" key="1">
    <citation type="submission" date="2020-08" db="EMBL/GenBank/DDBJ databases">
        <authorList>
            <person name="Koutsovoulos G."/>
            <person name="Danchin GJ E."/>
        </authorList>
    </citation>
    <scope>NUCLEOTIDE SEQUENCE [LARGE SCALE GENOMIC DNA]</scope>
</reference>
<comment type="caution">
    <text evidence="1">The sequence shown here is derived from an EMBL/GenBank/DDBJ whole genome shotgun (WGS) entry which is preliminary data.</text>
</comment>
<proteinExistence type="predicted"/>
<protein>
    <submittedName>
        <fullName evidence="1">Uncharacterized protein</fullName>
    </submittedName>
</protein>
<organism evidence="1 2">
    <name type="scientific">Meloidogyne enterolobii</name>
    <name type="common">Root-knot nematode worm</name>
    <name type="synonym">Meloidogyne mayaguensis</name>
    <dbReference type="NCBI Taxonomy" id="390850"/>
    <lineage>
        <taxon>Eukaryota</taxon>
        <taxon>Metazoa</taxon>
        <taxon>Ecdysozoa</taxon>
        <taxon>Nematoda</taxon>
        <taxon>Chromadorea</taxon>
        <taxon>Rhabditida</taxon>
        <taxon>Tylenchina</taxon>
        <taxon>Tylenchomorpha</taxon>
        <taxon>Tylenchoidea</taxon>
        <taxon>Meloidogynidae</taxon>
        <taxon>Meloidogyninae</taxon>
        <taxon>Meloidogyne</taxon>
    </lineage>
</organism>
<accession>A0A6V7TX31</accession>
<dbReference type="Gene3D" id="1.10.510.10">
    <property type="entry name" value="Transferase(Phosphotransferase) domain 1"/>
    <property type="match status" value="1"/>
</dbReference>
<name>A0A6V7TX31_MELEN</name>